<evidence type="ECO:0000259" key="1">
    <source>
        <dbReference type="Pfam" id="PF17775"/>
    </source>
</evidence>
<dbReference type="PANTHER" id="PTHR33747:SF1">
    <property type="entry name" value="ADENYLATE CYCLASE-ASSOCIATED CAP C-TERMINAL DOMAIN-CONTAINING PROTEIN"/>
    <property type="match status" value="1"/>
</dbReference>
<dbReference type="RefSeq" id="WP_026309269.1">
    <property type="nucleotide sequence ID" value="NZ_CP140158.1"/>
</dbReference>
<keyword evidence="3" id="KW-1185">Reference proteome</keyword>
<proteinExistence type="predicted"/>
<dbReference type="Gene3D" id="3.10.450.50">
    <property type="match status" value="1"/>
</dbReference>
<reference evidence="2 3" key="1">
    <citation type="submission" date="2023-11" db="EMBL/GenBank/DDBJ databases">
        <title>MicrobeMod: A computational toolkit for identifying prokaryotic methylation and restriction-modification with nanopore sequencing.</title>
        <authorList>
            <person name="Crits-Christoph A."/>
            <person name="Kang S.C."/>
            <person name="Lee H."/>
            <person name="Ostrov N."/>
        </authorList>
    </citation>
    <scope>NUCLEOTIDE SEQUENCE [LARGE SCALE GENOMIC DNA]</scope>
    <source>
        <strain evidence="2 3">DSMZ 16071</strain>
    </source>
</reference>
<gene>
    <name evidence="2" type="ORF">SR900_05880</name>
</gene>
<evidence type="ECO:0000313" key="3">
    <source>
        <dbReference type="Proteomes" id="UP001324185"/>
    </source>
</evidence>
<sequence length="161" mass="18475">MNTNCPCRMKENTNLLNYSDCCEPFHLGNALPETPEQLMRSRYTAYYLGLGQYIFDTHHIDFRGNTSVEEFTHSAQATRWCGLEVIHAEQEADKGLVEFKAYFLDKDKLHCLNEASNFVRETGRWLYTDGEFKPKSVVKNSRNDPCPCGSGKKAKKCCLMD</sequence>
<feature type="domain" description="YchJ-like middle NTF2-like" evidence="1">
    <location>
        <begin position="34"/>
        <end position="130"/>
    </location>
</feature>
<dbReference type="InterPro" id="IPR004027">
    <property type="entry name" value="SEC_C_motif"/>
</dbReference>
<name>A0ABZ0X744_9GAMM</name>
<organism evidence="2 3">
    <name type="scientific">Kangiella aquimarina</name>
    <dbReference type="NCBI Taxonomy" id="261965"/>
    <lineage>
        <taxon>Bacteria</taxon>
        <taxon>Pseudomonadati</taxon>
        <taxon>Pseudomonadota</taxon>
        <taxon>Gammaproteobacteria</taxon>
        <taxon>Kangiellales</taxon>
        <taxon>Kangiellaceae</taxon>
        <taxon>Kangiella</taxon>
    </lineage>
</organism>
<dbReference type="InterPro" id="IPR032710">
    <property type="entry name" value="NTF2-like_dom_sf"/>
</dbReference>
<protein>
    <submittedName>
        <fullName evidence="2">YchJ family protein</fullName>
    </submittedName>
</protein>
<dbReference type="PANTHER" id="PTHR33747">
    <property type="entry name" value="UPF0225 PROTEIN SCO1677"/>
    <property type="match status" value="1"/>
</dbReference>
<dbReference type="SUPFAM" id="SSF103642">
    <property type="entry name" value="Sec-C motif"/>
    <property type="match status" value="1"/>
</dbReference>
<dbReference type="InterPro" id="IPR048469">
    <property type="entry name" value="YchJ-like_M"/>
</dbReference>
<dbReference type="Pfam" id="PF02810">
    <property type="entry name" value="SEC-C"/>
    <property type="match status" value="1"/>
</dbReference>
<dbReference type="SUPFAM" id="SSF54427">
    <property type="entry name" value="NTF2-like"/>
    <property type="match status" value="1"/>
</dbReference>
<dbReference type="Proteomes" id="UP001324185">
    <property type="component" value="Chromosome"/>
</dbReference>
<accession>A0ABZ0X744</accession>
<dbReference type="EMBL" id="CP140158">
    <property type="protein sequence ID" value="WQG86416.1"/>
    <property type="molecule type" value="Genomic_DNA"/>
</dbReference>
<dbReference type="Pfam" id="PF17775">
    <property type="entry name" value="YchJ_M-like"/>
    <property type="match status" value="1"/>
</dbReference>
<evidence type="ECO:0000313" key="2">
    <source>
        <dbReference type="EMBL" id="WQG86416.1"/>
    </source>
</evidence>